<proteinExistence type="predicted"/>
<evidence type="ECO:0000313" key="2">
    <source>
        <dbReference type="Proteomes" id="UP000663881"/>
    </source>
</evidence>
<organism evidence="1 2">
    <name type="scientific">Adineta steineri</name>
    <dbReference type="NCBI Taxonomy" id="433720"/>
    <lineage>
        <taxon>Eukaryota</taxon>
        <taxon>Metazoa</taxon>
        <taxon>Spiralia</taxon>
        <taxon>Gnathifera</taxon>
        <taxon>Rotifera</taxon>
        <taxon>Eurotatoria</taxon>
        <taxon>Bdelloidea</taxon>
        <taxon>Adinetida</taxon>
        <taxon>Adinetidae</taxon>
        <taxon>Adineta</taxon>
    </lineage>
</organism>
<name>A0A820GLB2_9BILA</name>
<comment type="caution">
    <text evidence="1">The sequence shown here is derived from an EMBL/GenBank/DDBJ whole genome shotgun (WGS) entry which is preliminary data.</text>
</comment>
<protein>
    <submittedName>
        <fullName evidence="1">Uncharacterized protein</fullName>
    </submittedName>
</protein>
<gene>
    <name evidence="1" type="ORF">OKA104_LOCUS45111</name>
</gene>
<reference evidence="1" key="1">
    <citation type="submission" date="2021-02" db="EMBL/GenBank/DDBJ databases">
        <authorList>
            <person name="Nowell W R."/>
        </authorList>
    </citation>
    <scope>NUCLEOTIDE SEQUENCE</scope>
</reference>
<accession>A0A820GLB2</accession>
<feature type="non-terminal residue" evidence="1">
    <location>
        <position position="1"/>
    </location>
</feature>
<sequence length="96" mass="10946">RRNKQIYFSFNFGDVSSPTTRTSSFIDDTMNSSDLESVNFPGKENLPPIVTTPRHSIDSTSEQILPVHFQLYFADGMKSLKKRNLQHACSLHIMIL</sequence>
<evidence type="ECO:0000313" key="1">
    <source>
        <dbReference type="EMBL" id="CAF4279555.1"/>
    </source>
</evidence>
<dbReference type="EMBL" id="CAJOAY010014537">
    <property type="protein sequence ID" value="CAF4279555.1"/>
    <property type="molecule type" value="Genomic_DNA"/>
</dbReference>
<dbReference type="AlphaFoldDB" id="A0A820GLB2"/>
<dbReference type="Proteomes" id="UP000663881">
    <property type="component" value="Unassembled WGS sequence"/>
</dbReference>